<dbReference type="AlphaFoldDB" id="A0A1G8L8C0"/>
<dbReference type="HAMAP" id="MF_00379">
    <property type="entry name" value="GTPase_MnmE"/>
    <property type="match status" value="1"/>
</dbReference>
<dbReference type="Proteomes" id="UP000183255">
    <property type="component" value="Unassembled WGS sequence"/>
</dbReference>
<dbReference type="InterPro" id="IPR018948">
    <property type="entry name" value="GTP-bd_TrmE_N"/>
</dbReference>
<dbReference type="FunFam" id="3.30.1360.120:FF:000003">
    <property type="entry name" value="tRNA modification GTPase MnmE"/>
    <property type="match status" value="1"/>
</dbReference>
<name>A0A1G8L8C0_9CLOT</name>
<keyword evidence="7 10" id="KW-0460">Magnesium</keyword>
<dbReference type="InterPro" id="IPR031168">
    <property type="entry name" value="G_TrmE"/>
</dbReference>
<dbReference type="Pfam" id="PF12631">
    <property type="entry name" value="MnmE_helical"/>
    <property type="match status" value="1"/>
</dbReference>
<evidence type="ECO:0000256" key="4">
    <source>
        <dbReference type="ARBA" id="ARBA00022723"/>
    </source>
</evidence>
<feature type="binding site" evidence="10">
    <location>
        <position position="87"/>
    </location>
    <ligand>
        <name>(6S)-5-formyl-5,6,7,8-tetrahydrofolate</name>
        <dbReference type="ChEBI" id="CHEBI:57457"/>
    </ligand>
</feature>
<dbReference type="CDD" id="cd04164">
    <property type="entry name" value="trmE"/>
    <property type="match status" value="1"/>
</dbReference>
<evidence type="ECO:0000256" key="10">
    <source>
        <dbReference type="HAMAP-Rule" id="MF_00379"/>
    </source>
</evidence>
<dbReference type="EC" id="3.6.-.-" evidence="10"/>
<accession>A0A1G8L8C0</accession>
<feature type="binding site" evidence="10">
    <location>
        <position position="455"/>
    </location>
    <ligand>
        <name>(6S)-5-formyl-5,6,7,8-tetrahydrofolate</name>
        <dbReference type="ChEBI" id="CHEBI:57457"/>
    </ligand>
</feature>
<feature type="binding site" evidence="10">
    <location>
        <begin position="276"/>
        <end position="279"/>
    </location>
    <ligand>
        <name>GTP</name>
        <dbReference type="ChEBI" id="CHEBI:37565"/>
    </ligand>
</feature>
<dbReference type="Pfam" id="PF01926">
    <property type="entry name" value="MMR_HSR1"/>
    <property type="match status" value="1"/>
</dbReference>
<dbReference type="InterPro" id="IPR027368">
    <property type="entry name" value="MnmE_dom2"/>
</dbReference>
<keyword evidence="9 10" id="KW-0342">GTP-binding</keyword>
<dbReference type="GO" id="GO:0005829">
    <property type="term" value="C:cytosol"/>
    <property type="evidence" value="ECO:0007669"/>
    <property type="project" value="TreeGrafter"/>
</dbReference>
<evidence type="ECO:0000313" key="14">
    <source>
        <dbReference type="Proteomes" id="UP000183255"/>
    </source>
</evidence>
<dbReference type="PROSITE" id="PS51709">
    <property type="entry name" value="G_TRME"/>
    <property type="match status" value="1"/>
</dbReference>
<evidence type="ECO:0000256" key="5">
    <source>
        <dbReference type="ARBA" id="ARBA00022741"/>
    </source>
</evidence>
<dbReference type="InterPro" id="IPR004520">
    <property type="entry name" value="GTPase_MnmE"/>
</dbReference>
<sequence length="455" mass="50263">MRAYDTIAAISTAVGESGVSIIKVSGDRSKEIVSKIFKIKNKTDFMEAAPWTIQYGHIIGADDEIVDEVLVSFFQGPKSFTAEDVVEINCHGGRVATESVLNEVFQAGARPAEPGEFTKRAFLNGRIDLSQAEAVIDIIQAKTDLSMKAALEQSGGKLSAEIKEIRDSILNLLAFIEVTVDFPEEDLEFTTGQEVSEKLSELLQKVGSLIRTSEEGKIIRDGLSIAIIGKPNVGKSSLMNALLKENRAIVTDIPGTTRDIIEEYLNIDGIPIRITDTAGIRETDDVVERIGVDRSKSKIDEADLIVFVLDSSRPLDQEDIDIIEYIKDRKIVTLVNKVDLEEKLKLEGYDLGETIQVSALNGYGLNELKDKIKQLFFHGQVEAKDYMVTNRRHKEALMRANEKMHAAKTAIDQGISLDLAAIDLNASWNYFGEITGDTLSEDLVDKIFSDFCIGK</sequence>
<feature type="binding site" evidence="10">
    <location>
        <position position="251"/>
    </location>
    <ligand>
        <name>K(+)</name>
        <dbReference type="ChEBI" id="CHEBI:29103"/>
    </ligand>
</feature>
<feature type="binding site" evidence="10">
    <location>
        <position position="236"/>
    </location>
    <ligand>
        <name>Mg(2+)</name>
        <dbReference type="ChEBI" id="CHEBI:18420"/>
    </ligand>
</feature>
<comment type="caution">
    <text evidence="10">Lacks conserved residue(s) required for the propagation of feature annotation.</text>
</comment>
<dbReference type="PANTHER" id="PTHR42714:SF2">
    <property type="entry name" value="TRNA MODIFICATION GTPASE GTPBP3, MITOCHONDRIAL"/>
    <property type="match status" value="1"/>
</dbReference>
<dbReference type="SUPFAM" id="SSF116878">
    <property type="entry name" value="TrmE connector domain"/>
    <property type="match status" value="1"/>
</dbReference>
<evidence type="ECO:0000256" key="7">
    <source>
        <dbReference type="ARBA" id="ARBA00022842"/>
    </source>
</evidence>
<dbReference type="InterPro" id="IPR006073">
    <property type="entry name" value="GTP-bd"/>
</dbReference>
<dbReference type="NCBIfam" id="TIGR00450">
    <property type="entry name" value="mnmE_trmE_thdF"/>
    <property type="match status" value="1"/>
</dbReference>
<evidence type="ECO:0000256" key="2">
    <source>
        <dbReference type="ARBA" id="ARBA00022490"/>
    </source>
</evidence>
<feature type="binding site" evidence="10">
    <location>
        <position position="23"/>
    </location>
    <ligand>
        <name>(6S)-5-formyl-5,6,7,8-tetrahydrofolate</name>
        <dbReference type="ChEBI" id="CHEBI:57457"/>
    </ligand>
</feature>
<dbReference type="PANTHER" id="PTHR42714">
    <property type="entry name" value="TRNA MODIFICATION GTPASE GTPBP3"/>
    <property type="match status" value="1"/>
</dbReference>
<protein>
    <recommendedName>
        <fullName evidence="10">tRNA modification GTPase MnmE</fullName>
        <ecNumber evidence="10">3.6.-.-</ecNumber>
    </recommendedName>
</protein>
<dbReference type="Gene3D" id="3.30.1360.120">
    <property type="entry name" value="Probable tRNA modification gtpase trme, domain 1"/>
    <property type="match status" value="1"/>
</dbReference>
<evidence type="ECO:0000256" key="11">
    <source>
        <dbReference type="RuleBase" id="RU003313"/>
    </source>
</evidence>
<dbReference type="GO" id="GO:0042802">
    <property type="term" value="F:identical protein binding"/>
    <property type="evidence" value="ECO:0007669"/>
    <property type="project" value="UniProtKB-ARBA"/>
</dbReference>
<comment type="similarity">
    <text evidence="1 10 11">Belongs to the TRAFAC class TrmE-Era-EngA-EngB-Septin-like GTPase superfamily. TrmE GTPase family.</text>
</comment>
<feature type="binding site" evidence="10">
    <location>
        <position position="257"/>
    </location>
    <ligand>
        <name>Mg(2+)</name>
        <dbReference type="ChEBI" id="CHEBI:18420"/>
    </ligand>
</feature>
<dbReference type="InterPro" id="IPR027417">
    <property type="entry name" value="P-loop_NTPase"/>
</dbReference>
<feature type="binding site" evidence="10">
    <location>
        <position position="126"/>
    </location>
    <ligand>
        <name>(6S)-5-formyl-5,6,7,8-tetrahydrofolate</name>
        <dbReference type="ChEBI" id="CHEBI:57457"/>
    </ligand>
</feature>
<evidence type="ECO:0000256" key="3">
    <source>
        <dbReference type="ARBA" id="ARBA00022694"/>
    </source>
</evidence>
<dbReference type="RefSeq" id="WP_031575576.1">
    <property type="nucleotide sequence ID" value="NZ_FNDZ01000003.1"/>
</dbReference>
<proteinExistence type="inferred from homology"/>
<dbReference type="InterPro" id="IPR025867">
    <property type="entry name" value="MnmE_helical"/>
</dbReference>
<dbReference type="InterPro" id="IPR005225">
    <property type="entry name" value="Small_GTP-bd"/>
</dbReference>
<dbReference type="InterPro" id="IPR027266">
    <property type="entry name" value="TrmE/GcvT-like"/>
</dbReference>
<comment type="cofactor">
    <cofactor evidence="10">
        <name>K(+)</name>
        <dbReference type="ChEBI" id="CHEBI:29103"/>
    </cofactor>
    <text evidence="10">Binds 1 potassium ion per subunit.</text>
</comment>
<dbReference type="GO" id="GO:0030488">
    <property type="term" value="P:tRNA methylation"/>
    <property type="evidence" value="ECO:0007669"/>
    <property type="project" value="TreeGrafter"/>
</dbReference>
<dbReference type="CDD" id="cd14858">
    <property type="entry name" value="TrmE_N"/>
    <property type="match status" value="1"/>
</dbReference>
<keyword evidence="4 10" id="KW-0479">Metal-binding</keyword>
<keyword evidence="2 10" id="KW-0963">Cytoplasm</keyword>
<comment type="function">
    <text evidence="10">Exhibits a very high intrinsic GTPase hydrolysis rate. Involved in the addition of a carboxymethylaminomethyl (cmnm) group at the wobble position (U34) of certain tRNAs, forming tRNA-cmnm(5)s(2)U34.</text>
</comment>
<evidence type="ECO:0000259" key="12">
    <source>
        <dbReference type="PROSITE" id="PS51709"/>
    </source>
</evidence>
<dbReference type="GO" id="GO:0003924">
    <property type="term" value="F:GTPase activity"/>
    <property type="evidence" value="ECO:0007669"/>
    <property type="project" value="UniProtKB-UniRule"/>
</dbReference>
<feature type="binding site" evidence="10">
    <location>
        <begin position="251"/>
        <end position="257"/>
    </location>
    <ligand>
        <name>GTP</name>
        <dbReference type="ChEBI" id="CHEBI:37565"/>
    </ligand>
</feature>
<keyword evidence="5 10" id="KW-0547">Nucleotide-binding</keyword>
<keyword evidence="3 10" id="KW-0819">tRNA processing</keyword>
<dbReference type="NCBIfam" id="NF003661">
    <property type="entry name" value="PRK05291.1-3"/>
    <property type="match status" value="1"/>
</dbReference>
<feature type="binding site" evidence="10">
    <location>
        <begin position="232"/>
        <end position="237"/>
    </location>
    <ligand>
        <name>GTP</name>
        <dbReference type="ChEBI" id="CHEBI:37565"/>
    </ligand>
</feature>
<evidence type="ECO:0000256" key="9">
    <source>
        <dbReference type="ARBA" id="ARBA00023134"/>
    </source>
</evidence>
<dbReference type="FunFam" id="3.40.50.300:FF:000494">
    <property type="entry name" value="tRNA modification GTPase MnmE"/>
    <property type="match status" value="1"/>
</dbReference>
<comment type="subunit">
    <text evidence="10">Homodimer. Heterotetramer of two MnmE and two MnmG subunits.</text>
</comment>
<reference evidence="13 14" key="1">
    <citation type="submission" date="2016-10" db="EMBL/GenBank/DDBJ databases">
        <authorList>
            <person name="de Groot N.N."/>
        </authorList>
    </citation>
    <scope>NUCLEOTIDE SEQUENCE [LARGE SCALE GENOMIC DNA]</scope>
    <source>
        <strain evidence="13 14">CGMCC 1.5058</strain>
    </source>
</reference>
<dbReference type="SUPFAM" id="SSF52540">
    <property type="entry name" value="P-loop containing nucleoside triphosphate hydrolases"/>
    <property type="match status" value="1"/>
</dbReference>
<feature type="binding site" evidence="10">
    <location>
        <position position="232"/>
    </location>
    <ligand>
        <name>K(+)</name>
        <dbReference type="ChEBI" id="CHEBI:29103"/>
    </ligand>
</feature>
<dbReference type="GO" id="GO:0005525">
    <property type="term" value="F:GTP binding"/>
    <property type="evidence" value="ECO:0007669"/>
    <property type="project" value="UniProtKB-UniRule"/>
</dbReference>
<gene>
    <name evidence="10" type="primary">mnmE</name>
    <name evidence="10" type="synonym">trmE</name>
    <name evidence="13" type="ORF">SAMN05421804_10313</name>
</gene>
<dbReference type="GO" id="GO:0002098">
    <property type="term" value="P:tRNA wobble uridine modification"/>
    <property type="evidence" value="ECO:0007669"/>
    <property type="project" value="TreeGrafter"/>
</dbReference>
<feature type="binding site" evidence="10">
    <location>
        <position position="256"/>
    </location>
    <ligand>
        <name>K(+)</name>
        <dbReference type="ChEBI" id="CHEBI:29103"/>
    </ligand>
</feature>
<keyword evidence="8 10" id="KW-0630">Potassium</keyword>
<dbReference type="GO" id="GO:0046872">
    <property type="term" value="F:metal ion binding"/>
    <property type="evidence" value="ECO:0007669"/>
    <property type="project" value="UniProtKB-KW"/>
</dbReference>
<dbReference type="EMBL" id="FNDZ01000003">
    <property type="protein sequence ID" value="SDI51994.1"/>
    <property type="molecule type" value="Genomic_DNA"/>
</dbReference>
<feature type="binding site" evidence="10">
    <location>
        <position position="253"/>
    </location>
    <ligand>
        <name>K(+)</name>
        <dbReference type="ChEBI" id="CHEBI:29103"/>
    </ligand>
</feature>
<dbReference type="PRINTS" id="PR00326">
    <property type="entry name" value="GTP1OBG"/>
</dbReference>
<dbReference type="Gene3D" id="3.40.50.300">
    <property type="entry name" value="P-loop containing nucleotide triphosphate hydrolases"/>
    <property type="match status" value="1"/>
</dbReference>
<evidence type="ECO:0000313" key="13">
    <source>
        <dbReference type="EMBL" id="SDI51994.1"/>
    </source>
</evidence>
<organism evidence="13 14">
    <name type="scientific">Proteiniclasticum ruminis</name>
    <dbReference type="NCBI Taxonomy" id="398199"/>
    <lineage>
        <taxon>Bacteria</taxon>
        <taxon>Bacillati</taxon>
        <taxon>Bacillota</taxon>
        <taxon>Clostridia</taxon>
        <taxon>Eubacteriales</taxon>
        <taxon>Clostridiaceae</taxon>
        <taxon>Proteiniclasticum</taxon>
    </lineage>
</organism>
<keyword evidence="6 10" id="KW-0378">Hydrolase</keyword>
<evidence type="ECO:0000256" key="8">
    <source>
        <dbReference type="ARBA" id="ARBA00022958"/>
    </source>
</evidence>
<dbReference type="Pfam" id="PF10396">
    <property type="entry name" value="TrmE_N"/>
    <property type="match status" value="1"/>
</dbReference>
<evidence type="ECO:0000256" key="6">
    <source>
        <dbReference type="ARBA" id="ARBA00022801"/>
    </source>
</evidence>
<dbReference type="Gene3D" id="1.20.120.430">
    <property type="entry name" value="tRNA modification GTPase MnmE domain 2"/>
    <property type="match status" value="1"/>
</dbReference>
<feature type="domain" description="TrmE-type G" evidence="12">
    <location>
        <begin position="222"/>
        <end position="377"/>
    </location>
</feature>
<dbReference type="NCBIfam" id="TIGR00231">
    <property type="entry name" value="small_GTP"/>
    <property type="match status" value="1"/>
</dbReference>
<comment type="subcellular location">
    <subcellularLocation>
        <location evidence="10">Cytoplasm</location>
    </subcellularLocation>
</comment>
<evidence type="ECO:0000256" key="1">
    <source>
        <dbReference type="ARBA" id="ARBA00011043"/>
    </source>
</evidence>